<accession>A0ABX0LE56</accession>
<sequence>MMISSLLAEILNTLAGLQEKLPNTKWYGFGSFFHGQSSFNDIDLLAVCRDASEVLSVRSALYELSSVWPIHLIIMTDSEEAETDFIFRQGCQLLVPAAV</sequence>
<evidence type="ECO:0000313" key="1">
    <source>
        <dbReference type="EMBL" id="NHR07911.1"/>
    </source>
</evidence>
<evidence type="ECO:0000313" key="2">
    <source>
        <dbReference type="Proteomes" id="UP001515641"/>
    </source>
</evidence>
<evidence type="ECO:0008006" key="3">
    <source>
        <dbReference type="Google" id="ProtNLM"/>
    </source>
</evidence>
<comment type="caution">
    <text evidence="1">The sequence shown here is derived from an EMBL/GenBank/DDBJ whole genome shotgun (WGS) entry which is preliminary data.</text>
</comment>
<proteinExistence type="predicted"/>
<name>A0ABX0LE56_9NEIS</name>
<dbReference type="EMBL" id="JAAOMA010000045">
    <property type="protein sequence ID" value="NHR07911.1"/>
    <property type="molecule type" value="Genomic_DNA"/>
</dbReference>
<dbReference type="SUPFAM" id="SSF81301">
    <property type="entry name" value="Nucleotidyltransferase"/>
    <property type="match status" value="1"/>
</dbReference>
<gene>
    <name evidence="1" type="ORF">HA052_22210</name>
</gene>
<keyword evidence="2" id="KW-1185">Reference proteome</keyword>
<dbReference type="RefSeq" id="WP_166453637.1">
    <property type="nucleotide sequence ID" value="NZ_JAAOMA010000045.1"/>
</dbReference>
<dbReference type="InterPro" id="IPR043519">
    <property type="entry name" value="NT_sf"/>
</dbReference>
<reference evidence="1 2" key="1">
    <citation type="submission" date="2020-03" db="EMBL/GenBank/DDBJ databases">
        <title>Draft genome sequence of environmentally isolated cultures.</title>
        <authorList>
            <person name="Wilson H.S."/>
            <person name="De Leon M.E."/>
        </authorList>
    </citation>
    <scope>NUCLEOTIDE SEQUENCE [LARGE SCALE GENOMIC DNA]</scope>
    <source>
        <strain evidence="1 2">HSC-31F16</strain>
    </source>
</reference>
<dbReference type="Proteomes" id="UP001515641">
    <property type="component" value="Unassembled WGS sequence"/>
</dbReference>
<organism evidence="1 2">
    <name type="scientific">Chromobacterium fluminis</name>
    <dbReference type="NCBI Taxonomy" id="3044269"/>
    <lineage>
        <taxon>Bacteria</taxon>
        <taxon>Pseudomonadati</taxon>
        <taxon>Pseudomonadota</taxon>
        <taxon>Betaproteobacteria</taxon>
        <taxon>Neisseriales</taxon>
        <taxon>Chromobacteriaceae</taxon>
        <taxon>Chromobacterium</taxon>
    </lineage>
</organism>
<protein>
    <recommendedName>
        <fullName evidence="3">Nucleotidyltransferase domain-containing protein</fullName>
    </recommendedName>
</protein>